<dbReference type="OrthoDB" id="10364312at2759"/>
<evidence type="ECO:0000313" key="5">
    <source>
        <dbReference type="Proteomes" id="UP000324748"/>
    </source>
</evidence>
<dbReference type="Proteomes" id="UP000324748">
    <property type="component" value="Unassembled WGS sequence"/>
</dbReference>
<evidence type="ECO:0000256" key="2">
    <source>
        <dbReference type="SAM" id="SignalP"/>
    </source>
</evidence>
<organism evidence="4 5">
    <name type="scientific">Puccinia graminis f. sp. tritici</name>
    <dbReference type="NCBI Taxonomy" id="56615"/>
    <lineage>
        <taxon>Eukaryota</taxon>
        <taxon>Fungi</taxon>
        <taxon>Dikarya</taxon>
        <taxon>Basidiomycota</taxon>
        <taxon>Pucciniomycotina</taxon>
        <taxon>Pucciniomycetes</taxon>
        <taxon>Pucciniales</taxon>
        <taxon>Pucciniaceae</taxon>
        <taxon>Puccinia</taxon>
    </lineage>
</organism>
<reference evidence="5 6" key="1">
    <citation type="submission" date="2019-05" db="EMBL/GenBank/DDBJ databases">
        <title>Emergence of the Ug99 lineage of the wheat stem rust pathogen through somatic hybridization.</title>
        <authorList>
            <person name="Li F."/>
            <person name="Upadhyaya N.M."/>
            <person name="Sperschneider J."/>
            <person name="Matny O."/>
            <person name="Nguyen-Phuc H."/>
            <person name="Mago R."/>
            <person name="Raley C."/>
            <person name="Miller M.E."/>
            <person name="Silverstein K.A.T."/>
            <person name="Henningsen E."/>
            <person name="Hirsch C.D."/>
            <person name="Visser B."/>
            <person name="Pretorius Z.A."/>
            <person name="Steffenson B.J."/>
            <person name="Schwessinger B."/>
            <person name="Dodds P.N."/>
            <person name="Figueroa M."/>
        </authorList>
    </citation>
    <scope>NUCLEOTIDE SEQUENCE [LARGE SCALE GENOMIC DNA]</scope>
    <source>
        <strain evidence="4">21-0</strain>
        <strain evidence="3 6">Ug99</strain>
    </source>
</reference>
<comment type="caution">
    <text evidence="4">The sequence shown here is derived from an EMBL/GenBank/DDBJ whole genome shotgun (WGS) entry which is preliminary data.</text>
</comment>
<evidence type="ECO:0000256" key="1">
    <source>
        <dbReference type="SAM" id="MobiDB-lite"/>
    </source>
</evidence>
<evidence type="ECO:0008006" key="7">
    <source>
        <dbReference type="Google" id="ProtNLM"/>
    </source>
</evidence>
<accession>A0A5B0PWV3</accession>
<keyword evidence="2" id="KW-0732">Signal</keyword>
<keyword evidence="5" id="KW-1185">Reference proteome</keyword>
<feature type="region of interest" description="Disordered" evidence="1">
    <location>
        <begin position="33"/>
        <end position="54"/>
    </location>
</feature>
<dbReference type="Proteomes" id="UP000325313">
    <property type="component" value="Unassembled WGS sequence"/>
</dbReference>
<name>A0A5B0PWV3_PUCGR</name>
<evidence type="ECO:0000313" key="6">
    <source>
        <dbReference type="Proteomes" id="UP000325313"/>
    </source>
</evidence>
<gene>
    <name evidence="4" type="ORF">PGT21_004832</name>
    <name evidence="3" type="ORF">PGTUg99_022748</name>
</gene>
<evidence type="ECO:0000313" key="4">
    <source>
        <dbReference type="EMBL" id="KAA1105374.1"/>
    </source>
</evidence>
<feature type="signal peptide" evidence="2">
    <location>
        <begin position="1"/>
        <end position="24"/>
    </location>
</feature>
<dbReference type="EMBL" id="VDEP01000406">
    <property type="protein sequence ID" value="KAA1088387.1"/>
    <property type="molecule type" value="Genomic_DNA"/>
</dbReference>
<feature type="chain" id="PRO_5036137835" description="Ig-like domain-containing protein" evidence="2">
    <location>
        <begin position="25"/>
        <end position="170"/>
    </location>
</feature>
<dbReference type="EMBL" id="VSWC01000040">
    <property type="protein sequence ID" value="KAA1105374.1"/>
    <property type="molecule type" value="Genomic_DNA"/>
</dbReference>
<sequence>MPRVCLQTSAAIALIVILIQLAEAVNYDPLRPNFRPAPPTRPSPPQHCGNGFLQNSRGDPKPLCTNYEDKKFECGIGNCHIYDAHGKQQPYSTLTFQHCQRIGENGEVEASDQTIQPIKFEADNKAKTLTVMGTETGVQGEGYYKCSWNNDKDPNANRPWCHSCTAVLDT</sequence>
<protein>
    <recommendedName>
        <fullName evidence="7">Ig-like domain-containing protein</fullName>
    </recommendedName>
</protein>
<evidence type="ECO:0000313" key="3">
    <source>
        <dbReference type="EMBL" id="KAA1088387.1"/>
    </source>
</evidence>
<feature type="compositionally biased region" description="Pro residues" evidence="1">
    <location>
        <begin position="35"/>
        <end position="45"/>
    </location>
</feature>
<dbReference type="AlphaFoldDB" id="A0A5B0PWV3"/>
<proteinExistence type="predicted"/>